<dbReference type="Proteomes" id="UP000609879">
    <property type="component" value="Unassembled WGS sequence"/>
</dbReference>
<evidence type="ECO:0000313" key="2">
    <source>
        <dbReference type="EMBL" id="GID79220.1"/>
    </source>
</evidence>
<evidence type="ECO:0000313" key="3">
    <source>
        <dbReference type="Proteomes" id="UP000609879"/>
    </source>
</evidence>
<accession>A0ABQ3YGS4</accession>
<name>A0ABQ3YGS4_9ACTN</name>
<feature type="transmembrane region" description="Helical" evidence="1">
    <location>
        <begin position="319"/>
        <end position="339"/>
    </location>
</feature>
<feature type="transmembrane region" description="Helical" evidence="1">
    <location>
        <begin position="250"/>
        <end position="273"/>
    </location>
</feature>
<dbReference type="EMBL" id="BOMI01000163">
    <property type="protein sequence ID" value="GID79220.1"/>
    <property type="molecule type" value="Genomic_DNA"/>
</dbReference>
<feature type="transmembrane region" description="Helical" evidence="1">
    <location>
        <begin position="226"/>
        <end position="244"/>
    </location>
</feature>
<comment type="caution">
    <text evidence="2">The sequence shown here is derived from an EMBL/GenBank/DDBJ whole genome shotgun (WGS) entry which is preliminary data.</text>
</comment>
<keyword evidence="1" id="KW-0812">Transmembrane</keyword>
<proteinExistence type="predicted"/>
<keyword evidence="1" id="KW-0472">Membrane</keyword>
<sequence length="366" mass="38566">MIRRDGRPLIAVVGSLDPTRTYEPVLRGDPAEARAACGELGEALARSGCDLVLFSSKPDYAEALVAAGYVAASSAEKPGRIVAKPPQRQQFTLSLPAETHVEVETVRDTSPEWEIAFYRTILQDVDGVILVGGGRSTLVTGVVTIAQRIPVLPVSVFGGGAERVWIQLDRGGDQEPDDIALLGAPWGATSATKLVDYLRRQITRRADERAAAEQAARRRARSASTGRAVAAVALIAALTAIPLADGAGNATFGSLTLLLFAPMLAAVAGAVIWDSFNTDQHWALAAVRGLGAGVVTVLLYVASQLLANPTLLDVLDVRRLLFFVIPLGFVAGLTFDLVYHKLRSAPDLPGTDLTVLTSPGSGEKAG</sequence>
<protein>
    <submittedName>
        <fullName evidence="2">Uncharacterized protein</fullName>
    </submittedName>
</protein>
<evidence type="ECO:0000256" key="1">
    <source>
        <dbReference type="SAM" id="Phobius"/>
    </source>
</evidence>
<reference evidence="2 3" key="1">
    <citation type="submission" date="2021-01" db="EMBL/GenBank/DDBJ databases">
        <title>Whole genome shotgun sequence of Actinoplanes deccanensis NBRC 13994.</title>
        <authorList>
            <person name="Komaki H."/>
            <person name="Tamura T."/>
        </authorList>
    </citation>
    <scope>NUCLEOTIDE SEQUENCE [LARGE SCALE GENOMIC DNA]</scope>
    <source>
        <strain evidence="2 3">NBRC 13994</strain>
    </source>
</reference>
<gene>
    <name evidence="2" type="ORF">Ade02nite_78610</name>
</gene>
<organism evidence="2 3">
    <name type="scientific">Paractinoplanes deccanensis</name>
    <dbReference type="NCBI Taxonomy" id="113561"/>
    <lineage>
        <taxon>Bacteria</taxon>
        <taxon>Bacillati</taxon>
        <taxon>Actinomycetota</taxon>
        <taxon>Actinomycetes</taxon>
        <taxon>Micromonosporales</taxon>
        <taxon>Micromonosporaceae</taxon>
        <taxon>Paractinoplanes</taxon>
    </lineage>
</organism>
<keyword evidence="1" id="KW-1133">Transmembrane helix</keyword>
<dbReference type="RefSeq" id="WP_203775146.1">
    <property type="nucleotide sequence ID" value="NZ_BAAABO010000011.1"/>
</dbReference>
<keyword evidence="3" id="KW-1185">Reference proteome</keyword>
<feature type="transmembrane region" description="Helical" evidence="1">
    <location>
        <begin position="285"/>
        <end position="307"/>
    </location>
</feature>